<feature type="domain" description="RlmI-like PUA" evidence="9">
    <location>
        <begin position="6"/>
        <end position="72"/>
    </location>
</feature>
<evidence type="ECO:0000259" key="9">
    <source>
        <dbReference type="Pfam" id="PF17785"/>
    </source>
</evidence>
<evidence type="ECO:0000256" key="4">
    <source>
        <dbReference type="ARBA" id="ARBA00022603"/>
    </source>
</evidence>
<name>A0A1H3G779_ALLWA</name>
<dbReference type="PANTHER" id="PTHR42873">
    <property type="entry name" value="RIBOSOMAL RNA LARGE SUBUNIT METHYLTRANSFERASE"/>
    <property type="match status" value="1"/>
</dbReference>
<accession>A0A1H3G779</accession>
<dbReference type="OrthoDB" id="9805492at2"/>
<keyword evidence="11" id="KW-1185">Reference proteome</keyword>
<dbReference type="CDD" id="cd11572">
    <property type="entry name" value="RlmI_M_like"/>
    <property type="match status" value="1"/>
</dbReference>
<dbReference type="STRING" id="61595.SAMN05421644_12318"/>
<dbReference type="CDD" id="cd02440">
    <property type="entry name" value="AdoMet_MTases"/>
    <property type="match status" value="1"/>
</dbReference>
<dbReference type="InterPro" id="IPR036974">
    <property type="entry name" value="PUA_sf"/>
</dbReference>
<dbReference type="Proteomes" id="UP000198672">
    <property type="component" value="Unassembled WGS sequence"/>
</dbReference>
<evidence type="ECO:0000256" key="3">
    <source>
        <dbReference type="ARBA" id="ARBA00022552"/>
    </source>
</evidence>
<evidence type="ECO:0000313" key="11">
    <source>
        <dbReference type="Proteomes" id="UP000198672"/>
    </source>
</evidence>
<dbReference type="InterPro" id="IPR041532">
    <property type="entry name" value="RlmI-like_PUA"/>
</dbReference>
<dbReference type="Gene3D" id="3.30.750.80">
    <property type="entry name" value="RNA methyltransferase domain (HRMD) like"/>
    <property type="match status" value="1"/>
</dbReference>
<dbReference type="CDD" id="cd21153">
    <property type="entry name" value="PUA_RlmI"/>
    <property type="match status" value="1"/>
</dbReference>
<evidence type="ECO:0000256" key="6">
    <source>
        <dbReference type="ARBA" id="ARBA00022691"/>
    </source>
</evidence>
<dbReference type="EMBL" id="FNOW01000023">
    <property type="protein sequence ID" value="SDX99136.1"/>
    <property type="molecule type" value="Genomic_DNA"/>
</dbReference>
<dbReference type="GO" id="GO:0006364">
    <property type="term" value="P:rRNA processing"/>
    <property type="evidence" value="ECO:0007669"/>
    <property type="project" value="UniProtKB-KW"/>
</dbReference>
<proteinExistence type="inferred from homology"/>
<comment type="similarity">
    <text evidence="7">Belongs to the methyltransferase superfamily. RlmI family.</text>
</comment>
<dbReference type="GO" id="GO:0032259">
    <property type="term" value="P:methylation"/>
    <property type="evidence" value="ECO:0007669"/>
    <property type="project" value="UniProtKB-KW"/>
</dbReference>
<dbReference type="InterPro" id="IPR015947">
    <property type="entry name" value="PUA-like_sf"/>
</dbReference>
<dbReference type="Pfam" id="PF10672">
    <property type="entry name" value="Methyltrans_SAM"/>
    <property type="match status" value="1"/>
</dbReference>
<evidence type="ECO:0000256" key="7">
    <source>
        <dbReference type="ARBA" id="ARBA00038091"/>
    </source>
</evidence>
<dbReference type="RefSeq" id="WP_091333835.1">
    <property type="nucleotide sequence ID" value="NZ_FNOW01000023.1"/>
</dbReference>
<sequence length="398" mass="44531">MHTPPLILRKDQERRLLAGHCWIYSNEIDTHATPLKSLEPGQPVEIFSQSKRWIGYGYANPHSLICARLVSRERAHPLTPTFWLQRLHEALALRERLYSAPFYRLVFGESDGLPGLIVDRYGDRLAVQITTAGMERVRGEILAALEQVLRPTAIVLRNDTAVRELEGLATSVETLLDTTDADWTLTEQGLEFAIDPLHGQKTGWFFDQAENRARLARYGVGERVLDVCSYVGAWGLRAAALGATEVTCVDTSATALERLTANAERNGLAARVRTHQGDAFEVLRELREQGRRFDTVLLDPPAFIKRRKDEKDGTAAYQRLNRLGLDLLEPGGLLVTSSCSFHMSREGFQRIVLQAGQRADRRLQLLEIGQQGPDHPVHPAIAETAYLKTLFVRALPAA</sequence>
<dbReference type="PANTHER" id="PTHR42873:SF1">
    <property type="entry name" value="S-ADENOSYLMETHIONINE-DEPENDENT METHYLTRANSFERASE DOMAIN-CONTAINING PROTEIN"/>
    <property type="match status" value="1"/>
</dbReference>
<reference evidence="11" key="1">
    <citation type="submission" date="2016-10" db="EMBL/GenBank/DDBJ databases">
        <authorList>
            <person name="Varghese N."/>
            <person name="Submissions S."/>
        </authorList>
    </citation>
    <scope>NUCLEOTIDE SEQUENCE [LARGE SCALE GENOMIC DNA]</scope>
    <source>
        <strain evidence="11">DSM 173</strain>
    </source>
</reference>
<gene>
    <name evidence="10" type="ORF">SAMN05421644_12318</name>
</gene>
<dbReference type="Pfam" id="PF17785">
    <property type="entry name" value="PUA_3"/>
    <property type="match status" value="1"/>
</dbReference>
<feature type="domain" description="S-adenosylmethionine-dependent methyltransferase" evidence="8">
    <location>
        <begin position="180"/>
        <end position="376"/>
    </location>
</feature>
<dbReference type="GO" id="GO:0005737">
    <property type="term" value="C:cytoplasm"/>
    <property type="evidence" value="ECO:0007669"/>
    <property type="project" value="UniProtKB-SubCell"/>
</dbReference>
<comment type="subcellular location">
    <subcellularLocation>
        <location evidence="1">Cytoplasm</location>
    </subcellularLocation>
</comment>
<organism evidence="10 11">
    <name type="scientific">Allochromatium warmingii</name>
    <name type="common">Chromatium warmingii</name>
    <dbReference type="NCBI Taxonomy" id="61595"/>
    <lineage>
        <taxon>Bacteria</taxon>
        <taxon>Pseudomonadati</taxon>
        <taxon>Pseudomonadota</taxon>
        <taxon>Gammaproteobacteria</taxon>
        <taxon>Chromatiales</taxon>
        <taxon>Chromatiaceae</taxon>
        <taxon>Allochromatium</taxon>
    </lineage>
</organism>
<dbReference type="InterPro" id="IPR019614">
    <property type="entry name" value="SAM-dep_methyl-trfase"/>
</dbReference>
<dbReference type="Gene3D" id="2.30.130.10">
    <property type="entry name" value="PUA domain"/>
    <property type="match status" value="1"/>
</dbReference>
<keyword evidence="3" id="KW-0698">rRNA processing</keyword>
<dbReference type="Gene3D" id="3.40.50.150">
    <property type="entry name" value="Vaccinia Virus protein VP39"/>
    <property type="match status" value="1"/>
</dbReference>
<dbReference type="InterPro" id="IPR029063">
    <property type="entry name" value="SAM-dependent_MTases_sf"/>
</dbReference>
<keyword evidence="2" id="KW-0963">Cytoplasm</keyword>
<keyword evidence="5 10" id="KW-0808">Transferase</keyword>
<evidence type="ECO:0000259" key="8">
    <source>
        <dbReference type="Pfam" id="PF10672"/>
    </source>
</evidence>
<dbReference type="GO" id="GO:0008168">
    <property type="term" value="F:methyltransferase activity"/>
    <property type="evidence" value="ECO:0007669"/>
    <property type="project" value="UniProtKB-KW"/>
</dbReference>
<evidence type="ECO:0000256" key="2">
    <source>
        <dbReference type="ARBA" id="ARBA00022490"/>
    </source>
</evidence>
<keyword evidence="6" id="KW-0949">S-adenosyl-L-methionine</keyword>
<keyword evidence="4 10" id="KW-0489">Methyltransferase</keyword>
<dbReference type="SUPFAM" id="SSF53335">
    <property type="entry name" value="S-adenosyl-L-methionine-dependent methyltransferases"/>
    <property type="match status" value="1"/>
</dbReference>
<protein>
    <submittedName>
        <fullName evidence="10">23S rRNA (Cytosine1962-C5)-methyltransferase</fullName>
    </submittedName>
</protein>
<dbReference type="AlphaFoldDB" id="A0A1H3G779"/>
<evidence type="ECO:0000313" key="10">
    <source>
        <dbReference type="EMBL" id="SDX99136.1"/>
    </source>
</evidence>
<dbReference type="GO" id="GO:0003723">
    <property type="term" value="F:RNA binding"/>
    <property type="evidence" value="ECO:0007669"/>
    <property type="project" value="InterPro"/>
</dbReference>
<evidence type="ECO:0000256" key="5">
    <source>
        <dbReference type="ARBA" id="ARBA00022679"/>
    </source>
</evidence>
<dbReference type="SUPFAM" id="SSF88697">
    <property type="entry name" value="PUA domain-like"/>
    <property type="match status" value="1"/>
</dbReference>
<evidence type="ECO:0000256" key="1">
    <source>
        <dbReference type="ARBA" id="ARBA00004496"/>
    </source>
</evidence>